<comment type="caution">
    <text evidence="1">The sequence shown here is derived from an EMBL/GenBank/DDBJ whole genome shotgun (WGS) entry which is preliminary data.</text>
</comment>
<evidence type="ECO:0000313" key="2">
    <source>
        <dbReference type="Proteomes" id="UP000037820"/>
    </source>
</evidence>
<proteinExistence type="predicted"/>
<organism evidence="1 2">
    <name type="scientific">Pseudomonas libanensis</name>
    <dbReference type="NCBI Taxonomy" id="75588"/>
    <lineage>
        <taxon>Bacteria</taxon>
        <taxon>Pseudomonadati</taxon>
        <taxon>Pseudomonadota</taxon>
        <taxon>Gammaproteobacteria</taxon>
        <taxon>Pseudomonadales</taxon>
        <taxon>Pseudomonadaceae</taxon>
        <taxon>Pseudomonas</taxon>
    </lineage>
</organism>
<dbReference type="EMBL" id="LHOY01000047">
    <property type="protein sequence ID" value="KPG69165.1"/>
    <property type="molecule type" value="Genomic_DNA"/>
</dbReference>
<reference evidence="1 2" key="1">
    <citation type="submission" date="2015-07" db="EMBL/GenBank/DDBJ databases">
        <title>Whole genome sequencing of endophytes isolated from poison ivy (Toxicodendron radicans).</title>
        <authorList>
            <person name="Tran P.N."/>
            <person name="Lee Y.P."/>
            <person name="Gan H.M."/>
            <person name="Savka M.A."/>
        </authorList>
    </citation>
    <scope>NUCLEOTIDE SEQUENCE [LARGE SCALE GENOMIC DNA]</scope>
    <source>
        <strain evidence="1 2">RIT-PI-g</strain>
    </source>
</reference>
<name>A0ABR5M0M1_9PSED</name>
<keyword evidence="2" id="KW-1185">Reference proteome</keyword>
<sequence>MRRQQPFLIKKKNHLVAPSVLTNNALSFSVDNSLACHVRYIWTDLALQGFAILDDQVMGGRYVFWSRLGAGAVTPINPSMIGS</sequence>
<gene>
    <name evidence="1" type="ORF">AEQ48_25355</name>
</gene>
<protein>
    <submittedName>
        <fullName evidence="1">Uncharacterized protein</fullName>
    </submittedName>
</protein>
<accession>A0ABR5M0M1</accession>
<evidence type="ECO:0000313" key="1">
    <source>
        <dbReference type="EMBL" id="KPG69165.1"/>
    </source>
</evidence>
<dbReference type="Proteomes" id="UP000037820">
    <property type="component" value="Unassembled WGS sequence"/>
</dbReference>